<dbReference type="AlphaFoldDB" id="A0A6V7X5A5"/>
<keyword evidence="1" id="KW-0732">Signal</keyword>
<accession>A0A6V7X5A5</accession>
<feature type="signal peptide" evidence="1">
    <location>
        <begin position="1"/>
        <end position="21"/>
    </location>
</feature>
<evidence type="ECO:0000313" key="2">
    <source>
        <dbReference type="EMBL" id="CAD2194413.1"/>
    </source>
</evidence>
<name>A0A6V7X5A5_MELEN</name>
<evidence type="ECO:0000256" key="1">
    <source>
        <dbReference type="SAM" id="SignalP"/>
    </source>
</evidence>
<sequence>MNFKIYEILLFICILNELSECMNEDSFGYTSKHEGKPSKRMGFLKAKSCEERKKHKKGCQELLNIQNEGINKGTVIEGKKKRMFHYQFNPGEDITFDQLFPDEKDGQYLLEEQKKRTTLDQLKLGMDTPFETLFLDEKHGQHFLEGYDRKQTNDQKSKNKE</sequence>
<organism evidence="2 3">
    <name type="scientific">Meloidogyne enterolobii</name>
    <name type="common">Root-knot nematode worm</name>
    <name type="synonym">Meloidogyne mayaguensis</name>
    <dbReference type="NCBI Taxonomy" id="390850"/>
    <lineage>
        <taxon>Eukaryota</taxon>
        <taxon>Metazoa</taxon>
        <taxon>Ecdysozoa</taxon>
        <taxon>Nematoda</taxon>
        <taxon>Chromadorea</taxon>
        <taxon>Rhabditida</taxon>
        <taxon>Tylenchina</taxon>
        <taxon>Tylenchomorpha</taxon>
        <taxon>Tylenchoidea</taxon>
        <taxon>Meloidogynidae</taxon>
        <taxon>Meloidogyninae</taxon>
        <taxon>Meloidogyne</taxon>
    </lineage>
</organism>
<dbReference type="Proteomes" id="UP000580250">
    <property type="component" value="Unassembled WGS sequence"/>
</dbReference>
<feature type="chain" id="PRO_5028024500" evidence="1">
    <location>
        <begin position="22"/>
        <end position="161"/>
    </location>
</feature>
<proteinExistence type="predicted"/>
<reference evidence="2 3" key="1">
    <citation type="submission" date="2020-08" db="EMBL/GenBank/DDBJ databases">
        <authorList>
            <person name="Koutsovoulos G."/>
            <person name="Danchin GJ E."/>
        </authorList>
    </citation>
    <scope>NUCLEOTIDE SEQUENCE [LARGE SCALE GENOMIC DNA]</scope>
</reference>
<gene>
    <name evidence="2" type="ORF">MENT_LOCUS47430</name>
</gene>
<comment type="caution">
    <text evidence="2">The sequence shown here is derived from an EMBL/GenBank/DDBJ whole genome shotgun (WGS) entry which is preliminary data.</text>
</comment>
<evidence type="ECO:0000313" key="3">
    <source>
        <dbReference type="Proteomes" id="UP000580250"/>
    </source>
</evidence>
<dbReference type="EMBL" id="CAJEWN010001111">
    <property type="protein sequence ID" value="CAD2194413.1"/>
    <property type="molecule type" value="Genomic_DNA"/>
</dbReference>
<protein>
    <submittedName>
        <fullName evidence="2">Uncharacterized protein</fullName>
    </submittedName>
</protein>